<organism evidence="6 7">
    <name type="scientific">Alterisphingorhabdus coralli</name>
    <dbReference type="NCBI Taxonomy" id="3071408"/>
    <lineage>
        <taxon>Bacteria</taxon>
        <taxon>Pseudomonadati</taxon>
        <taxon>Pseudomonadota</taxon>
        <taxon>Alphaproteobacteria</taxon>
        <taxon>Sphingomonadales</taxon>
        <taxon>Sphingomonadaceae</taxon>
        <taxon>Alterisphingorhabdus (ex Yan et al. 2024)</taxon>
    </lineage>
</organism>
<evidence type="ECO:0000259" key="5">
    <source>
        <dbReference type="PROSITE" id="PS51635"/>
    </source>
</evidence>
<dbReference type="RefSeq" id="WP_317084263.1">
    <property type="nucleotide sequence ID" value="NZ_CP136594.1"/>
</dbReference>
<dbReference type="InterPro" id="IPR016035">
    <property type="entry name" value="Acyl_Trfase/lysoPLipase"/>
</dbReference>
<evidence type="ECO:0000256" key="2">
    <source>
        <dbReference type="ARBA" id="ARBA00022963"/>
    </source>
</evidence>
<proteinExistence type="predicted"/>
<dbReference type="CDD" id="cd07209">
    <property type="entry name" value="Pat_hypo_Ecoli_Z1214_like"/>
    <property type="match status" value="1"/>
</dbReference>
<evidence type="ECO:0000256" key="3">
    <source>
        <dbReference type="ARBA" id="ARBA00023098"/>
    </source>
</evidence>
<dbReference type="Proteomes" id="UP001302429">
    <property type="component" value="Chromosome"/>
</dbReference>
<dbReference type="InterPro" id="IPR050301">
    <property type="entry name" value="NTE"/>
</dbReference>
<dbReference type="SUPFAM" id="SSF52151">
    <property type="entry name" value="FabD/lysophospholipase-like"/>
    <property type="match status" value="1"/>
</dbReference>
<dbReference type="Pfam" id="PF12536">
    <property type="entry name" value="DUF3734"/>
    <property type="match status" value="1"/>
</dbReference>
<dbReference type="AlphaFoldDB" id="A0AA97F8U1"/>
<evidence type="ECO:0000313" key="7">
    <source>
        <dbReference type="Proteomes" id="UP001302429"/>
    </source>
</evidence>
<dbReference type="KEGG" id="acoa:RB602_07285"/>
<feature type="short sequence motif" description="GXSXG" evidence="4">
    <location>
        <begin position="72"/>
        <end position="76"/>
    </location>
</feature>
<keyword evidence="7" id="KW-1185">Reference proteome</keyword>
<feature type="active site" description="Nucleophile" evidence="4">
    <location>
        <position position="74"/>
    </location>
</feature>
<feature type="short sequence motif" description="DGA/G" evidence="4">
    <location>
        <begin position="237"/>
        <end position="239"/>
    </location>
</feature>
<sequence>MATQAAKSPKTVDDLLVKKRREVREKKPKDQAIPLPETVALVLQGGGALGSYQAGVYEAMVAQDIRIDWVAGISIGAINSAIIAGNPFASAWERLREFWEQITSGSPNMVFADNPFWRQTNHRLGAFAAATSGVPGFYRPHMSVPGFSMPGTDNALSLYNTAPLEETLNKYVDWDRLNDGPMRLSVGAVDIESGNFQYFDTRDPVNPTRIDARHIMASGALPPGFPPIEIDGRYYWDGGIVSNTPLAHVLENQTTDMLVFQVDLFPARGKMPQDFDDVLSRMKDIRFSSRTRAVTDQYLRIRREHEAIRSVLNKLPPEVCADEDVERLRAMVDENAVNIVHLICQVEEWESGARDFEFSRATMERHWAQGLDAVLSVIKKRGLLAQNIIDGRTAAIDID</sequence>
<dbReference type="EMBL" id="CP136594">
    <property type="protein sequence ID" value="WOE76509.1"/>
    <property type="molecule type" value="Genomic_DNA"/>
</dbReference>
<accession>A0AA97F8U1</accession>
<gene>
    <name evidence="6" type="ORF">RB602_07285</name>
</gene>
<name>A0AA97F8U1_9SPHN</name>
<dbReference type="PANTHER" id="PTHR14226:SF57">
    <property type="entry name" value="BLR7027 PROTEIN"/>
    <property type="match status" value="1"/>
</dbReference>
<keyword evidence="3 4" id="KW-0443">Lipid metabolism</keyword>
<keyword evidence="2 4" id="KW-0442">Lipid degradation</keyword>
<feature type="active site" description="Proton acceptor" evidence="4">
    <location>
        <position position="237"/>
    </location>
</feature>
<dbReference type="GO" id="GO:0016042">
    <property type="term" value="P:lipid catabolic process"/>
    <property type="evidence" value="ECO:0007669"/>
    <property type="project" value="UniProtKB-UniRule"/>
</dbReference>
<dbReference type="GO" id="GO:0016787">
    <property type="term" value="F:hydrolase activity"/>
    <property type="evidence" value="ECO:0007669"/>
    <property type="project" value="UniProtKB-UniRule"/>
</dbReference>
<protein>
    <submittedName>
        <fullName evidence="6">Patatin-like phospholipase family protein</fullName>
    </submittedName>
</protein>
<dbReference type="Pfam" id="PF01734">
    <property type="entry name" value="Patatin"/>
    <property type="match status" value="1"/>
</dbReference>
<reference evidence="6 7" key="1">
    <citation type="submission" date="2023-10" db="EMBL/GenBank/DDBJ databases">
        <title>Complete genome sequence of a Sphingomonadaceae bacterium.</title>
        <authorList>
            <person name="Yan C."/>
        </authorList>
    </citation>
    <scope>NUCLEOTIDE SEQUENCE [LARGE SCALE GENOMIC DNA]</scope>
    <source>
        <strain evidence="6 7">SCSIO 66989</strain>
    </source>
</reference>
<dbReference type="InterPro" id="IPR021095">
    <property type="entry name" value="DUF3734"/>
</dbReference>
<evidence type="ECO:0000256" key="1">
    <source>
        <dbReference type="ARBA" id="ARBA00022801"/>
    </source>
</evidence>
<evidence type="ECO:0000256" key="4">
    <source>
        <dbReference type="PROSITE-ProRule" id="PRU01161"/>
    </source>
</evidence>
<evidence type="ECO:0000313" key="6">
    <source>
        <dbReference type="EMBL" id="WOE76509.1"/>
    </source>
</evidence>
<dbReference type="PANTHER" id="PTHR14226">
    <property type="entry name" value="NEUROPATHY TARGET ESTERASE/SWISS CHEESE D.MELANOGASTER"/>
    <property type="match status" value="1"/>
</dbReference>
<dbReference type="PROSITE" id="PS51635">
    <property type="entry name" value="PNPLA"/>
    <property type="match status" value="1"/>
</dbReference>
<feature type="domain" description="PNPLA" evidence="5">
    <location>
        <begin position="41"/>
        <end position="250"/>
    </location>
</feature>
<dbReference type="InterPro" id="IPR002641">
    <property type="entry name" value="PNPLA_dom"/>
</dbReference>
<dbReference type="Gene3D" id="3.40.1090.10">
    <property type="entry name" value="Cytosolic phospholipase A2 catalytic domain"/>
    <property type="match status" value="2"/>
</dbReference>
<feature type="short sequence motif" description="GXGXXG" evidence="4">
    <location>
        <begin position="45"/>
        <end position="50"/>
    </location>
</feature>
<keyword evidence="1 4" id="KW-0378">Hydrolase</keyword>